<dbReference type="InterPro" id="IPR046373">
    <property type="entry name" value="Acyl-CoA_Oxase/DH_mid-dom_sf"/>
</dbReference>
<accession>A0A5N1J5N3</accession>
<proteinExistence type="predicted"/>
<dbReference type="Pfam" id="PF02771">
    <property type="entry name" value="Acyl-CoA_dh_N"/>
    <property type="match status" value="1"/>
</dbReference>
<dbReference type="Gene3D" id="1.20.140.10">
    <property type="entry name" value="Butyryl-CoA Dehydrogenase, subunit A, domain 3"/>
    <property type="match status" value="1"/>
</dbReference>
<dbReference type="GO" id="GO:0003995">
    <property type="term" value="F:acyl-CoA dehydrogenase activity"/>
    <property type="evidence" value="ECO:0007669"/>
    <property type="project" value="TreeGrafter"/>
</dbReference>
<sequence>MKHFNETIIQTIREQAASIETNGKLPDDVLQYIYEHRLFKLFLPEALGGRELSLPEAVEIFEEASQIDGSFGWLVTIGSGGDFFSAYLSEEVSAELFGPANAVVAGSGGITGVAKPTDGGYLVNGQWQYCSGAHHATIFTGNCRIEGNSGKKEEILSFTFLPEQVTILEDWRAFGMKGTGSHSIKVQNAFVPLNRTFDLQQAPRVSDYKIYRYPFFQFAEVSFAAVALGVAGHFLQEAFNALEENRNRRKDASPERYEFIRKKFEEAHHRFNQVRSEFYVAVNTSWNELETSGQLTETMQDLVSKSSKKVARITTGAVHEILPYLGMAAVTETSLINRLFRDLHTVCQHTVLVSYED</sequence>
<evidence type="ECO:0000256" key="1">
    <source>
        <dbReference type="ARBA" id="ARBA00023002"/>
    </source>
</evidence>
<dbReference type="InterPro" id="IPR009100">
    <property type="entry name" value="AcylCoA_DH/oxidase_NM_dom_sf"/>
</dbReference>
<dbReference type="Gene3D" id="1.10.540.10">
    <property type="entry name" value="Acyl-CoA dehydrogenase/oxidase, N-terminal domain"/>
    <property type="match status" value="1"/>
</dbReference>
<gene>
    <name evidence="4" type="ORF">F0P94_02860</name>
</gene>
<feature type="domain" description="Acyl-CoA dehydrogenase/oxidase N-terminal" evidence="2">
    <location>
        <begin position="10"/>
        <end position="80"/>
    </location>
</feature>
<keyword evidence="1" id="KW-0560">Oxidoreductase</keyword>
<dbReference type="SUPFAM" id="SSF56645">
    <property type="entry name" value="Acyl-CoA dehydrogenase NM domain-like"/>
    <property type="match status" value="1"/>
</dbReference>
<dbReference type="Gene3D" id="2.40.110.10">
    <property type="entry name" value="Butyryl-CoA Dehydrogenase, subunit A, domain 2"/>
    <property type="match status" value="1"/>
</dbReference>
<dbReference type="PANTHER" id="PTHR43884">
    <property type="entry name" value="ACYL-COA DEHYDROGENASE"/>
    <property type="match status" value="1"/>
</dbReference>
<organism evidence="4 5">
    <name type="scientific">Adhaeribacter soli</name>
    <dbReference type="NCBI Taxonomy" id="2607655"/>
    <lineage>
        <taxon>Bacteria</taxon>
        <taxon>Pseudomonadati</taxon>
        <taxon>Bacteroidota</taxon>
        <taxon>Cytophagia</taxon>
        <taxon>Cytophagales</taxon>
        <taxon>Hymenobacteraceae</taxon>
        <taxon>Adhaeribacter</taxon>
    </lineage>
</organism>
<dbReference type="InterPro" id="IPR037069">
    <property type="entry name" value="AcylCoA_DH/ox_N_sf"/>
</dbReference>
<keyword evidence="5" id="KW-1185">Reference proteome</keyword>
<evidence type="ECO:0000313" key="4">
    <source>
        <dbReference type="EMBL" id="KAA9346037.1"/>
    </source>
</evidence>
<dbReference type="PANTHER" id="PTHR43884:SF12">
    <property type="entry name" value="ISOVALERYL-COA DEHYDROGENASE, MITOCHONDRIAL-RELATED"/>
    <property type="match status" value="1"/>
</dbReference>
<evidence type="ECO:0000259" key="3">
    <source>
        <dbReference type="Pfam" id="PF08028"/>
    </source>
</evidence>
<dbReference type="RefSeq" id="WP_150902180.1">
    <property type="nucleotide sequence ID" value="NZ_VTWT01000001.1"/>
</dbReference>
<dbReference type="PIRSF" id="PIRSF016578">
    <property type="entry name" value="HsaA"/>
    <property type="match status" value="1"/>
</dbReference>
<protein>
    <submittedName>
        <fullName evidence="4">Acyl-CoA dehydrogenase</fullName>
    </submittedName>
</protein>
<dbReference type="InterPro" id="IPR013107">
    <property type="entry name" value="Acyl-CoA_DH_C"/>
</dbReference>
<reference evidence="4 5" key="1">
    <citation type="submission" date="2019-09" db="EMBL/GenBank/DDBJ databases">
        <title>Genome sequence of Adhaeribacter sp. M2.</title>
        <authorList>
            <person name="Srinivasan S."/>
        </authorList>
    </citation>
    <scope>NUCLEOTIDE SEQUENCE [LARGE SCALE GENOMIC DNA]</scope>
    <source>
        <strain evidence="4 5">M2</strain>
    </source>
</reference>
<comment type="caution">
    <text evidence="4">The sequence shown here is derived from an EMBL/GenBank/DDBJ whole genome shotgun (WGS) entry which is preliminary data.</text>
</comment>
<feature type="domain" description="Acyl-CoA dehydrogenase C-terminal" evidence="3">
    <location>
        <begin position="222"/>
        <end position="352"/>
    </location>
</feature>
<evidence type="ECO:0000259" key="2">
    <source>
        <dbReference type="Pfam" id="PF02771"/>
    </source>
</evidence>
<evidence type="ECO:0000313" key="5">
    <source>
        <dbReference type="Proteomes" id="UP000326570"/>
    </source>
</evidence>
<dbReference type="EMBL" id="VTWT01000001">
    <property type="protein sequence ID" value="KAA9346037.1"/>
    <property type="molecule type" value="Genomic_DNA"/>
</dbReference>
<dbReference type="AlphaFoldDB" id="A0A5N1J5N3"/>
<dbReference type="GO" id="GO:0050660">
    <property type="term" value="F:flavin adenine dinucleotide binding"/>
    <property type="evidence" value="ECO:0007669"/>
    <property type="project" value="InterPro"/>
</dbReference>
<dbReference type="Pfam" id="PF08028">
    <property type="entry name" value="Acyl-CoA_dh_2"/>
    <property type="match status" value="1"/>
</dbReference>
<dbReference type="InterPro" id="IPR013786">
    <property type="entry name" value="AcylCoA_DH/ox_N"/>
</dbReference>
<name>A0A5N1J5N3_9BACT</name>
<dbReference type="Proteomes" id="UP000326570">
    <property type="component" value="Unassembled WGS sequence"/>
</dbReference>